<dbReference type="AlphaFoldDB" id="A0A940XWC9"/>
<dbReference type="InterPro" id="IPR005561">
    <property type="entry name" value="ANTAR"/>
</dbReference>
<proteinExistence type="predicted"/>
<keyword evidence="1" id="KW-0805">Transcription regulation</keyword>
<comment type="caution">
    <text evidence="5">The sequence shown here is derived from an EMBL/GenBank/DDBJ whole genome shotgun (WGS) entry which is preliminary data.</text>
</comment>
<reference evidence="5 6" key="1">
    <citation type="submission" date="2021-04" db="EMBL/GenBank/DDBJ databases">
        <authorList>
            <person name="Tang X."/>
            <person name="Zhou X."/>
            <person name="Chen X."/>
            <person name="Cernava T."/>
            <person name="Zhang C."/>
        </authorList>
    </citation>
    <scope>NUCLEOTIDE SEQUENCE [LARGE SCALE GENOMIC DNA]</scope>
    <source>
        <strain evidence="5 6">BH-SS-21</strain>
    </source>
</reference>
<dbReference type="SMART" id="SM01012">
    <property type="entry name" value="ANTAR"/>
    <property type="match status" value="1"/>
</dbReference>
<dbReference type="GO" id="GO:0003723">
    <property type="term" value="F:RNA binding"/>
    <property type="evidence" value="ECO:0007669"/>
    <property type="project" value="InterPro"/>
</dbReference>
<dbReference type="InterPro" id="IPR003018">
    <property type="entry name" value="GAF"/>
</dbReference>
<keyword evidence="6" id="KW-1185">Reference proteome</keyword>
<feature type="compositionally biased region" description="Pro residues" evidence="3">
    <location>
        <begin position="1"/>
        <end position="11"/>
    </location>
</feature>
<evidence type="ECO:0000256" key="2">
    <source>
        <dbReference type="ARBA" id="ARBA00023163"/>
    </source>
</evidence>
<organism evidence="5 6">
    <name type="scientific">Streptomyces liliiviolaceus</name>
    <dbReference type="NCBI Taxonomy" id="2823109"/>
    <lineage>
        <taxon>Bacteria</taxon>
        <taxon>Bacillati</taxon>
        <taxon>Actinomycetota</taxon>
        <taxon>Actinomycetes</taxon>
        <taxon>Kitasatosporales</taxon>
        <taxon>Streptomycetaceae</taxon>
        <taxon>Streptomyces</taxon>
    </lineage>
</organism>
<dbReference type="Pfam" id="PF03861">
    <property type="entry name" value="ANTAR"/>
    <property type="match status" value="1"/>
</dbReference>
<dbReference type="Gene3D" id="3.30.450.40">
    <property type="match status" value="1"/>
</dbReference>
<dbReference type="InterPro" id="IPR029016">
    <property type="entry name" value="GAF-like_dom_sf"/>
</dbReference>
<feature type="region of interest" description="Disordered" evidence="3">
    <location>
        <begin position="1"/>
        <end position="34"/>
    </location>
</feature>
<evidence type="ECO:0000259" key="4">
    <source>
        <dbReference type="SMART" id="SM01012"/>
    </source>
</evidence>
<dbReference type="Gene3D" id="1.10.10.10">
    <property type="entry name" value="Winged helix-like DNA-binding domain superfamily/Winged helix DNA-binding domain"/>
    <property type="match status" value="1"/>
</dbReference>
<dbReference type="Proteomes" id="UP000677413">
    <property type="component" value="Unassembled WGS sequence"/>
</dbReference>
<name>A0A940XWC9_9ACTN</name>
<keyword evidence="2" id="KW-0804">Transcription</keyword>
<accession>A0A940XWC9</accession>
<evidence type="ECO:0000313" key="5">
    <source>
        <dbReference type="EMBL" id="MBQ0851326.1"/>
    </source>
</evidence>
<dbReference type="RefSeq" id="WP_210886001.1">
    <property type="nucleotide sequence ID" value="NZ_JAGPYQ010000001.1"/>
</dbReference>
<dbReference type="Pfam" id="PF01590">
    <property type="entry name" value="GAF"/>
    <property type="match status" value="1"/>
</dbReference>
<sequence length="297" mass="32708">MRQDPPHPLPRNTPRSAAAPETVAPEPGETAGQRNRRLAHIGVAHAQRVLTGRYRLASQQEAFELLRQTSQRFNIKLHTLADAVLHTAAPDTDAELWFPSRARYTPPPLPNLAVDESSRTNHGVVLRNAMRRVLHITETTMGNVQLSEQGMLRMEKHTGLNQEFTDFFAFVRDSTTSCAQSAEQRQQITVKDVAVADVFDDESRHAILQAGSRAAHSVPLVGRKDRVVGIISSHHEQPLSDFTRAQLAALEALGTQVGRWLLWHRHTIVLDALEQLHAAATAQGVEGGDGVQGGQPD</sequence>
<evidence type="ECO:0000256" key="3">
    <source>
        <dbReference type="SAM" id="MobiDB-lite"/>
    </source>
</evidence>
<dbReference type="EMBL" id="JAGPYQ010000001">
    <property type="protein sequence ID" value="MBQ0851326.1"/>
    <property type="molecule type" value="Genomic_DNA"/>
</dbReference>
<evidence type="ECO:0000256" key="1">
    <source>
        <dbReference type="ARBA" id="ARBA00023015"/>
    </source>
</evidence>
<evidence type="ECO:0000313" key="6">
    <source>
        <dbReference type="Proteomes" id="UP000677413"/>
    </source>
</evidence>
<gene>
    <name evidence="5" type="ORF">J8N05_24470</name>
</gene>
<dbReference type="SUPFAM" id="SSF55781">
    <property type="entry name" value="GAF domain-like"/>
    <property type="match status" value="1"/>
</dbReference>
<feature type="domain" description="ANTAR" evidence="4">
    <location>
        <begin position="30"/>
        <end position="85"/>
    </location>
</feature>
<protein>
    <submittedName>
        <fullName evidence="5">ANTAR domain-containing protein</fullName>
    </submittedName>
</protein>
<dbReference type="InterPro" id="IPR036388">
    <property type="entry name" value="WH-like_DNA-bd_sf"/>
</dbReference>